<comment type="caution">
    <text evidence="1">The sequence shown here is derived from an EMBL/GenBank/DDBJ whole genome shotgun (WGS) entry which is preliminary data.</text>
</comment>
<keyword evidence="2" id="KW-1185">Reference proteome</keyword>
<protein>
    <submittedName>
        <fullName evidence="1">Uncharacterized protein</fullName>
    </submittedName>
</protein>
<name>A0AAV7SKP2_PLEWA</name>
<proteinExistence type="predicted"/>
<reference evidence="1" key="1">
    <citation type="journal article" date="2022" name="bioRxiv">
        <title>Sequencing and chromosome-scale assembly of the giantPleurodeles waltlgenome.</title>
        <authorList>
            <person name="Brown T."/>
            <person name="Elewa A."/>
            <person name="Iarovenko S."/>
            <person name="Subramanian E."/>
            <person name="Araus A.J."/>
            <person name="Petzold A."/>
            <person name="Susuki M."/>
            <person name="Suzuki K.-i.T."/>
            <person name="Hayashi T."/>
            <person name="Toyoda A."/>
            <person name="Oliveira C."/>
            <person name="Osipova E."/>
            <person name="Leigh N.D."/>
            <person name="Simon A."/>
            <person name="Yun M.H."/>
        </authorList>
    </citation>
    <scope>NUCLEOTIDE SEQUENCE</scope>
    <source>
        <strain evidence="1">20211129_DDA</strain>
        <tissue evidence="1">Liver</tissue>
    </source>
</reference>
<sequence>MGELNPGQSFITREEAMDAFSLGEGQYIQYMKIYSSAREIWPSFPDEQIKSVTLTTMLAMTQGRCLITHLYRALREALPHDMLPVQTKWEMLMESPMSPKD</sequence>
<evidence type="ECO:0000313" key="2">
    <source>
        <dbReference type="Proteomes" id="UP001066276"/>
    </source>
</evidence>
<organism evidence="1 2">
    <name type="scientific">Pleurodeles waltl</name>
    <name type="common">Iberian ribbed newt</name>
    <dbReference type="NCBI Taxonomy" id="8319"/>
    <lineage>
        <taxon>Eukaryota</taxon>
        <taxon>Metazoa</taxon>
        <taxon>Chordata</taxon>
        <taxon>Craniata</taxon>
        <taxon>Vertebrata</taxon>
        <taxon>Euteleostomi</taxon>
        <taxon>Amphibia</taxon>
        <taxon>Batrachia</taxon>
        <taxon>Caudata</taxon>
        <taxon>Salamandroidea</taxon>
        <taxon>Salamandridae</taxon>
        <taxon>Pleurodelinae</taxon>
        <taxon>Pleurodeles</taxon>
    </lineage>
</organism>
<dbReference type="EMBL" id="JANPWB010000008">
    <property type="protein sequence ID" value="KAJ1164641.1"/>
    <property type="molecule type" value="Genomic_DNA"/>
</dbReference>
<gene>
    <name evidence="1" type="ORF">NDU88_005075</name>
</gene>
<evidence type="ECO:0000313" key="1">
    <source>
        <dbReference type="EMBL" id="KAJ1164641.1"/>
    </source>
</evidence>
<dbReference type="AlphaFoldDB" id="A0AAV7SKP2"/>
<dbReference type="Proteomes" id="UP001066276">
    <property type="component" value="Chromosome 4_2"/>
</dbReference>
<accession>A0AAV7SKP2</accession>